<proteinExistence type="predicted"/>
<feature type="domain" description="Protein kinase" evidence="5">
    <location>
        <begin position="14"/>
        <end position="408"/>
    </location>
</feature>
<dbReference type="PROSITE" id="PS00107">
    <property type="entry name" value="PROTEIN_KINASE_ATP"/>
    <property type="match status" value="1"/>
</dbReference>
<dbReference type="SUPFAM" id="SSF48452">
    <property type="entry name" value="TPR-like"/>
    <property type="match status" value="1"/>
</dbReference>
<gene>
    <name evidence="6" type="ORF">FRD01_03485</name>
</gene>
<dbReference type="InterPro" id="IPR011009">
    <property type="entry name" value="Kinase-like_dom_sf"/>
</dbReference>
<feature type="compositionally biased region" description="Basic and acidic residues" evidence="4">
    <location>
        <begin position="216"/>
        <end position="237"/>
    </location>
</feature>
<dbReference type="InterPro" id="IPR017441">
    <property type="entry name" value="Protein_kinase_ATP_BS"/>
</dbReference>
<dbReference type="Pfam" id="PF00069">
    <property type="entry name" value="Pkinase"/>
    <property type="match status" value="1"/>
</dbReference>
<keyword evidence="7" id="KW-1185">Reference proteome</keyword>
<dbReference type="PANTHER" id="PTHR24348">
    <property type="entry name" value="SERINE/THREONINE-PROTEIN KINASE UNC-51-RELATED"/>
    <property type="match status" value="1"/>
</dbReference>
<dbReference type="PROSITE" id="PS00108">
    <property type="entry name" value="PROTEIN_KINASE_ST"/>
    <property type="match status" value="1"/>
</dbReference>
<reference evidence="6 7" key="1">
    <citation type="submission" date="2019-08" db="EMBL/GenBank/DDBJ databases">
        <authorList>
            <person name="Liang Q."/>
        </authorList>
    </citation>
    <scope>NUCLEOTIDE SEQUENCE [LARGE SCALE GENOMIC DNA]</scope>
    <source>
        <strain evidence="6 7">V1718</strain>
    </source>
</reference>
<dbReference type="GO" id="GO:0005737">
    <property type="term" value="C:cytoplasm"/>
    <property type="evidence" value="ECO:0007669"/>
    <property type="project" value="TreeGrafter"/>
</dbReference>
<dbReference type="PROSITE" id="PS50011">
    <property type="entry name" value="PROTEIN_KINASE_DOM"/>
    <property type="match status" value="1"/>
</dbReference>
<evidence type="ECO:0000259" key="5">
    <source>
        <dbReference type="PROSITE" id="PS50011"/>
    </source>
</evidence>
<dbReference type="Pfam" id="PF13191">
    <property type="entry name" value="AAA_16"/>
    <property type="match status" value="1"/>
</dbReference>
<dbReference type="SUPFAM" id="SSF52540">
    <property type="entry name" value="P-loop containing nucleoside triphosphate hydrolases"/>
    <property type="match status" value="1"/>
</dbReference>
<dbReference type="InterPro" id="IPR045269">
    <property type="entry name" value="Atg1-like"/>
</dbReference>
<dbReference type="InterPro" id="IPR011990">
    <property type="entry name" value="TPR-like_helical_dom_sf"/>
</dbReference>
<evidence type="ECO:0000313" key="7">
    <source>
        <dbReference type="Proteomes" id="UP000321595"/>
    </source>
</evidence>
<dbReference type="InterPro" id="IPR000719">
    <property type="entry name" value="Prot_kinase_dom"/>
</dbReference>
<protein>
    <submittedName>
        <fullName evidence="6">Protein kinase</fullName>
    </submittedName>
</protein>
<dbReference type="GO" id="GO:0005524">
    <property type="term" value="F:ATP binding"/>
    <property type="evidence" value="ECO:0007669"/>
    <property type="project" value="UniProtKB-UniRule"/>
</dbReference>
<dbReference type="AlphaFoldDB" id="A0A5B8XMD5"/>
<dbReference type="Pfam" id="PF13424">
    <property type="entry name" value="TPR_12"/>
    <property type="match status" value="1"/>
</dbReference>
<feature type="binding site" evidence="3">
    <location>
        <position position="44"/>
    </location>
    <ligand>
        <name>ATP</name>
        <dbReference type="ChEBI" id="CHEBI:30616"/>
    </ligand>
</feature>
<dbReference type="RefSeq" id="WP_146957686.1">
    <property type="nucleotide sequence ID" value="NZ_CP042467.1"/>
</dbReference>
<dbReference type="SMART" id="SM00220">
    <property type="entry name" value="S_TKc"/>
    <property type="match status" value="1"/>
</dbReference>
<feature type="region of interest" description="Disordered" evidence="4">
    <location>
        <begin position="216"/>
        <end position="239"/>
    </location>
</feature>
<evidence type="ECO:0000256" key="4">
    <source>
        <dbReference type="SAM" id="MobiDB-lite"/>
    </source>
</evidence>
<dbReference type="InterPro" id="IPR027417">
    <property type="entry name" value="P-loop_NTPase"/>
</dbReference>
<dbReference type="SUPFAM" id="SSF56112">
    <property type="entry name" value="Protein kinase-like (PK-like)"/>
    <property type="match status" value="1"/>
</dbReference>
<sequence length="1044" mass="116272">MVAGDRRKIFAGRYAYLKPLGKGAGGAVYLCEDIQAGGREVAVKVLSAEAFATVQGKMIKREFEILSKLDHPNLVRVYDYGAMPDGGVFLAEEYIDGFSLQDARALIPPEGLIDITLQLLHALSYLHGMGMIHRDIKPANVMLLWLDDANARPMVKLVDFGLSSADPTRDTLRGGTRSYMAPEIIRGDKGELRSDLYSLGVTLYYAMCGVLPFGPRTKEDPPTSEEDFRPPEPHRLNPEVPLNLSRFTMVLLRQLPGFEYMDAGEALQSLAADSDSIDLNAAGQLANNLDVAAPPVLRGYFERGIVEDEPLLQETLVDKILAERTGRLRIIRGGPGVGKSRLLREIGAALKIAGLQVISLSCRPSMLRHALVLDMLSALVDVVDSRGLSVGERLRPNISLLRRLSTWLGDSANRGETNLRWMNQAFGDLQVLLNPERVVFLIEDAHWADSESLAFLEKEFNDSRPSIPGVVMTANAASPADVLYNCANTEVTECEGLSSEDVRYFFESRLGVAGIPQEWLERVTTYSRGNPSYVEELTRHLIDSGLLKRRSSIQWSLNVSDLLSFPLPKTKSESFRRRLNAFGHVGREYLEILALSDGPVEWSVLRKLVASVEQKDPEEIDRNIEMLRWRQFISIDLNTQGRRLKLIDEDLRDVLTGPMSPEWKRALHRRIAERVHKEFCRGQGSSAEVARQMDLGGHEKAQMWLEIAGHTAALDDLKMAAKLYQRSLEVASGPALVELNLRLAEVSQRLTDTRSAVEYLDFAWTAAERSSREILMYQVTLAGLRLSWSLGQISQANHWLARIDDLMPTFGQQPWTQFWRARLKVAEGKVGEAERELNKALTRFEYYGCHAGVVHVSALLSRVSSWLSKDTDHAFISAVVESGRDAGVDAAYAAALLGYGISLRARRKFDAATRAFSECFEVATRVGGPDLCAEALIELGLTHQENGELDKAMDRMREAQWLAAAVEHNAWSDLAQISLMSVQTKRGQRPDAAEISQIEERLADAAFPFWYEGTRRAIAIYEVIEPARAAALQTTLTSRLAELS</sequence>
<dbReference type="OrthoDB" id="5476299at2"/>
<dbReference type="InterPro" id="IPR008271">
    <property type="entry name" value="Ser/Thr_kinase_AS"/>
</dbReference>
<keyword evidence="6" id="KW-0418">Kinase</keyword>
<organism evidence="6 7">
    <name type="scientific">Microvenator marinus</name>
    <dbReference type="NCBI Taxonomy" id="2600177"/>
    <lineage>
        <taxon>Bacteria</taxon>
        <taxon>Deltaproteobacteria</taxon>
        <taxon>Bradymonadales</taxon>
        <taxon>Microvenatoraceae</taxon>
        <taxon>Microvenator</taxon>
    </lineage>
</organism>
<dbReference type="EMBL" id="CP042467">
    <property type="protein sequence ID" value="QED26331.1"/>
    <property type="molecule type" value="Genomic_DNA"/>
</dbReference>
<dbReference type="GO" id="GO:0004674">
    <property type="term" value="F:protein serine/threonine kinase activity"/>
    <property type="evidence" value="ECO:0007669"/>
    <property type="project" value="InterPro"/>
</dbReference>
<evidence type="ECO:0000256" key="3">
    <source>
        <dbReference type="PROSITE-ProRule" id="PRU10141"/>
    </source>
</evidence>
<evidence type="ECO:0000256" key="1">
    <source>
        <dbReference type="ARBA" id="ARBA00022741"/>
    </source>
</evidence>
<keyword evidence="2 3" id="KW-0067">ATP-binding</keyword>
<evidence type="ECO:0000256" key="2">
    <source>
        <dbReference type="ARBA" id="ARBA00022840"/>
    </source>
</evidence>
<dbReference type="Gene3D" id="1.25.40.10">
    <property type="entry name" value="Tetratricopeptide repeat domain"/>
    <property type="match status" value="2"/>
</dbReference>
<dbReference type="PANTHER" id="PTHR24348:SF68">
    <property type="entry name" value="SERINE_THREONINE-PROTEIN KINASE ATG1C"/>
    <property type="match status" value="1"/>
</dbReference>
<dbReference type="CDD" id="cd14014">
    <property type="entry name" value="STKc_PknB_like"/>
    <property type="match status" value="1"/>
</dbReference>
<dbReference type="InterPro" id="IPR041664">
    <property type="entry name" value="AAA_16"/>
</dbReference>
<name>A0A5B8XMD5_9DELT</name>
<dbReference type="KEGG" id="bbae:FRD01_03485"/>
<evidence type="ECO:0000313" key="6">
    <source>
        <dbReference type="EMBL" id="QED26331.1"/>
    </source>
</evidence>
<dbReference type="Gene3D" id="1.10.510.10">
    <property type="entry name" value="Transferase(Phosphotransferase) domain 1"/>
    <property type="match status" value="1"/>
</dbReference>
<keyword evidence="1 3" id="KW-0547">Nucleotide-binding</keyword>
<dbReference type="Proteomes" id="UP000321595">
    <property type="component" value="Chromosome"/>
</dbReference>
<accession>A0A5B8XMD5</accession>
<keyword evidence="6" id="KW-0808">Transferase</keyword>